<name>A0A081C9N9_VECG1</name>
<evidence type="ECO:0000313" key="1">
    <source>
        <dbReference type="EMBL" id="GAK61294.1"/>
    </source>
</evidence>
<dbReference type="InterPro" id="IPR036866">
    <property type="entry name" value="RibonucZ/Hydroxyglut_hydro"/>
</dbReference>
<accession>A0A081C9N9</accession>
<proteinExistence type="predicted"/>
<dbReference type="EMBL" id="DF820478">
    <property type="protein sequence ID" value="GAK61294.1"/>
    <property type="molecule type" value="Genomic_DNA"/>
</dbReference>
<dbReference type="SUPFAM" id="SSF56281">
    <property type="entry name" value="Metallo-hydrolase/oxidoreductase"/>
    <property type="match status" value="1"/>
</dbReference>
<dbReference type="Pfam" id="PF23023">
    <property type="entry name" value="Anti-Pycsar_Apyc1"/>
    <property type="match status" value="2"/>
</dbReference>
<dbReference type="HOGENOM" id="CLU_796778_0_0_0"/>
<keyword evidence="2" id="KW-1185">Reference proteome</keyword>
<dbReference type="Proteomes" id="UP000030661">
    <property type="component" value="Unassembled WGS sequence"/>
</dbReference>
<dbReference type="AlphaFoldDB" id="A0A081C9N9"/>
<dbReference type="STRING" id="1499967.U27_01194"/>
<dbReference type="eggNOG" id="COG1234">
    <property type="taxonomic scope" value="Bacteria"/>
</dbReference>
<protein>
    <submittedName>
        <fullName evidence="1">Uncharacterized protein</fullName>
    </submittedName>
</protein>
<organism evidence="1">
    <name type="scientific">Vecturithrix granuli</name>
    <dbReference type="NCBI Taxonomy" id="1499967"/>
    <lineage>
        <taxon>Bacteria</taxon>
        <taxon>Candidatus Moduliflexota</taxon>
        <taxon>Candidatus Vecturitrichia</taxon>
        <taxon>Candidatus Vecturitrichales</taxon>
        <taxon>Candidatus Vecturitrichaceae</taxon>
        <taxon>Candidatus Vecturithrix</taxon>
    </lineage>
</organism>
<reference evidence="1" key="1">
    <citation type="journal article" date="2015" name="PeerJ">
        <title>First genomic representation of candidate bacterial phylum KSB3 points to enhanced environmental sensing as a trigger of wastewater bulking.</title>
        <authorList>
            <person name="Sekiguchi Y."/>
            <person name="Ohashi A."/>
            <person name="Parks D.H."/>
            <person name="Yamauchi T."/>
            <person name="Tyson G.W."/>
            <person name="Hugenholtz P."/>
        </authorList>
    </citation>
    <scope>NUCLEOTIDE SEQUENCE [LARGE SCALE GENOMIC DNA]</scope>
</reference>
<gene>
    <name evidence="1" type="ORF">U27_01194</name>
</gene>
<sequence length="356" mass="40230">MKITAIGVNAAFATGVYDDVITVEKAHHLFQRLLDASTAQQITTETLAAELAQLSEHLYRPKWQSNFLIEFDMPSKRNGTSPYRLLLDAGGDVRHALKNIGLSSTDIDGIYISHPHTDHIGGIEYMGLTTLFNPAYTLAKTHWLGDQFIADKMFLKPIWWSGPPAEAKPDIFVHRKVLEPLKRSVGPGLDTVQGIPNVSLETYFDIHIIGKQENGDTKTWTFQDGDGQWTITPIFAMHVISSAEEMASYGLSLEYSDEHGRHYNILMPTDTQHMLPPQLELHYKRADRIYMDCETSKQPSGVHPHISELIHQMAPELQQKCLLYHYDAYPDVPEGMFYGILKTGDFHIYPPENILA</sequence>
<evidence type="ECO:0000313" key="2">
    <source>
        <dbReference type="Proteomes" id="UP000030661"/>
    </source>
</evidence>
<dbReference type="Gene3D" id="3.60.15.10">
    <property type="entry name" value="Ribonuclease Z/Hydroxyacylglutathione hydrolase-like"/>
    <property type="match status" value="1"/>
</dbReference>